<accession>A0A7M2YVG1</accession>
<protein>
    <submittedName>
        <fullName evidence="3">CPS 4043-type F420-dependent oxidoreductase</fullName>
    </submittedName>
</protein>
<dbReference type="InterPro" id="IPR022315">
    <property type="entry name" value="F420_OxRdatse_CPS4043_pred"/>
</dbReference>
<dbReference type="InterPro" id="IPR036661">
    <property type="entry name" value="Luciferase-like_sf"/>
</dbReference>
<dbReference type="PANTHER" id="PTHR43244:SF1">
    <property type="entry name" value="5,10-METHYLENETETRAHYDROMETHANOPTERIN REDUCTASE"/>
    <property type="match status" value="1"/>
</dbReference>
<evidence type="ECO:0000256" key="1">
    <source>
        <dbReference type="ARBA" id="ARBA00023002"/>
    </source>
</evidence>
<feature type="domain" description="Luciferase-like" evidence="2">
    <location>
        <begin position="13"/>
        <end position="310"/>
    </location>
</feature>
<sequence length="340" mass="37663">MALSFGVTVLPDPPYTRLVELMKLGEDNGFEHGWTYDSHVLWQESFPLLALAIQATSRMKFGHLVTNPGTREPTVLASLYATLHDISDGRMVMGIGRGDSARRYIGQPPVRVAQFENALRMIKPFMNGEEVHWNDKDLQLKWVRPELPRIPMWVAGYGPKALAVAGRVGDGVIIQLADPEIIQWIMGTARKAAEEAGRDPAELKCIVCAPSHISDDIADAREQTRWFPAMVSNHVKDLIERYGSDGSVVPQALTDYVQARTFYDYNDHSRVGAAHGAFVTDEICDRFSVLGSVEQATAKLRELESIGVDHFSVYLMTHGQEATLTAYGEHIIPQFAGATA</sequence>
<keyword evidence="4" id="KW-1185">Reference proteome</keyword>
<gene>
    <name evidence="3" type="ORF">Gocc_2219</name>
</gene>
<dbReference type="NCBIfam" id="TIGR03842">
    <property type="entry name" value="F420_CPS_4043"/>
    <property type="match status" value="1"/>
</dbReference>
<reference evidence="4" key="2">
    <citation type="journal article" date="2019" name="MicrobiologyOpen">
        <title>High-quality draft genome sequence of Gaiella occulta isolated from a 150 meter deep mineral water borehole and comparison with the genome sequences of other deep-branching lineages of the phylum Actinobacteria.</title>
        <authorList>
            <person name="Severino R."/>
            <person name="Froufe H.J.C."/>
            <person name="Barroso C."/>
            <person name="Albuquerque L."/>
            <person name="Lobo-da-Cunha A."/>
            <person name="da Costa M.S."/>
            <person name="Egas C."/>
        </authorList>
    </citation>
    <scope>NUCLEOTIDE SEQUENCE [LARGE SCALE GENOMIC DNA]</scope>
    <source>
        <strain evidence="4">F2-233</strain>
    </source>
</reference>
<organism evidence="3 4">
    <name type="scientific">Gaiella occulta</name>
    <dbReference type="NCBI Taxonomy" id="1002870"/>
    <lineage>
        <taxon>Bacteria</taxon>
        <taxon>Bacillati</taxon>
        <taxon>Actinomycetota</taxon>
        <taxon>Thermoleophilia</taxon>
        <taxon>Gaiellales</taxon>
        <taxon>Gaiellaceae</taxon>
        <taxon>Gaiella</taxon>
    </lineage>
</organism>
<name>A0A7M2YVG1_9ACTN</name>
<dbReference type="OrthoDB" id="7816697at2"/>
<dbReference type="InterPro" id="IPR011251">
    <property type="entry name" value="Luciferase-like_dom"/>
</dbReference>
<keyword evidence="1" id="KW-0560">Oxidoreductase</keyword>
<evidence type="ECO:0000313" key="4">
    <source>
        <dbReference type="Proteomes" id="UP000254134"/>
    </source>
</evidence>
<dbReference type="Pfam" id="PF00296">
    <property type="entry name" value="Bac_luciferase"/>
    <property type="match status" value="1"/>
</dbReference>
<comment type="caution">
    <text evidence="3">The sequence shown here is derived from an EMBL/GenBank/DDBJ whole genome shotgun (WGS) entry which is preliminary data.</text>
</comment>
<proteinExistence type="predicted"/>
<dbReference type="EMBL" id="QQZY01000005">
    <property type="protein sequence ID" value="RDI74122.1"/>
    <property type="molecule type" value="Genomic_DNA"/>
</dbReference>
<dbReference type="Gene3D" id="3.20.20.30">
    <property type="entry name" value="Luciferase-like domain"/>
    <property type="match status" value="1"/>
</dbReference>
<dbReference type="InterPro" id="IPR050564">
    <property type="entry name" value="F420-G6PD/mer"/>
</dbReference>
<dbReference type="AlphaFoldDB" id="A0A7M2YVG1"/>
<evidence type="ECO:0000313" key="3">
    <source>
        <dbReference type="EMBL" id="RDI74122.1"/>
    </source>
</evidence>
<dbReference type="SUPFAM" id="SSF51679">
    <property type="entry name" value="Bacterial luciferase-like"/>
    <property type="match status" value="1"/>
</dbReference>
<reference evidence="3 4" key="1">
    <citation type="submission" date="2018-07" db="EMBL/GenBank/DDBJ databases">
        <title>High-quality-draft genome sequence of Gaiella occulta.</title>
        <authorList>
            <person name="Severino R."/>
            <person name="Froufe H.J.C."/>
            <person name="Rainey F.A."/>
            <person name="Barroso C."/>
            <person name="Albuquerque L."/>
            <person name="Lobo-Da-Cunha A."/>
            <person name="Da Costa M.S."/>
            <person name="Egas C."/>
        </authorList>
    </citation>
    <scope>NUCLEOTIDE SEQUENCE [LARGE SCALE GENOMIC DNA]</scope>
    <source>
        <strain evidence="3 4">F2-233</strain>
    </source>
</reference>
<evidence type="ECO:0000259" key="2">
    <source>
        <dbReference type="Pfam" id="PF00296"/>
    </source>
</evidence>
<dbReference type="PANTHER" id="PTHR43244">
    <property type="match status" value="1"/>
</dbReference>
<dbReference type="GO" id="GO:0016705">
    <property type="term" value="F:oxidoreductase activity, acting on paired donors, with incorporation or reduction of molecular oxygen"/>
    <property type="evidence" value="ECO:0007669"/>
    <property type="project" value="InterPro"/>
</dbReference>
<dbReference type="CDD" id="cd01097">
    <property type="entry name" value="Tetrahydromethanopterin_reductase"/>
    <property type="match status" value="1"/>
</dbReference>
<dbReference type="RefSeq" id="WP_114796634.1">
    <property type="nucleotide sequence ID" value="NZ_QQZY01000005.1"/>
</dbReference>
<dbReference type="Proteomes" id="UP000254134">
    <property type="component" value="Unassembled WGS sequence"/>
</dbReference>